<accession>A0AAV9VX63</accession>
<evidence type="ECO:0000313" key="3">
    <source>
        <dbReference type="Proteomes" id="UP001370758"/>
    </source>
</evidence>
<keyword evidence="3" id="KW-1185">Reference proteome</keyword>
<gene>
    <name evidence="2" type="ORF">TWF481_010959</name>
</gene>
<dbReference type="AlphaFoldDB" id="A0AAV9VX63"/>
<dbReference type="InterPro" id="IPR036047">
    <property type="entry name" value="F-box-like_dom_sf"/>
</dbReference>
<name>A0AAV9VX63_9PEZI</name>
<reference evidence="2 3" key="1">
    <citation type="submission" date="2023-08" db="EMBL/GenBank/DDBJ databases">
        <authorList>
            <person name="Palmer J.M."/>
        </authorList>
    </citation>
    <scope>NUCLEOTIDE SEQUENCE [LARGE SCALE GENOMIC DNA]</scope>
    <source>
        <strain evidence="2 3">TWF481</strain>
    </source>
</reference>
<sequence>MPREQHHPNTSPHEHRALHIPEILGEVLSHLPFKDLKTTCRAVCRTWKQTVETLPGLKTYTKTGLRLDDFRSAAGENVENRDPVPELTEVAKECLDLFCEKAAPIFEGHPYWRVKETLSRGRVRKLEQLYNVFSRGVGGIKLFKPPPRGYEATICIFTPEYPSQSHKNLKQKRHMLGSAQLPDPKEEARNFRWGLHGRYAPR</sequence>
<feature type="domain" description="F-box" evidence="1">
    <location>
        <begin position="21"/>
        <end position="55"/>
    </location>
</feature>
<dbReference type="InterPro" id="IPR001810">
    <property type="entry name" value="F-box_dom"/>
</dbReference>
<protein>
    <recommendedName>
        <fullName evidence="1">F-box domain-containing protein</fullName>
    </recommendedName>
</protein>
<organism evidence="2 3">
    <name type="scientific">Arthrobotrys musiformis</name>
    <dbReference type="NCBI Taxonomy" id="47236"/>
    <lineage>
        <taxon>Eukaryota</taxon>
        <taxon>Fungi</taxon>
        <taxon>Dikarya</taxon>
        <taxon>Ascomycota</taxon>
        <taxon>Pezizomycotina</taxon>
        <taxon>Orbiliomycetes</taxon>
        <taxon>Orbiliales</taxon>
        <taxon>Orbiliaceae</taxon>
        <taxon>Arthrobotrys</taxon>
    </lineage>
</organism>
<evidence type="ECO:0000259" key="1">
    <source>
        <dbReference type="Pfam" id="PF00646"/>
    </source>
</evidence>
<dbReference type="Gene3D" id="1.20.1280.50">
    <property type="match status" value="1"/>
</dbReference>
<dbReference type="EMBL" id="JAVHJL010000008">
    <property type="protein sequence ID" value="KAK6498367.1"/>
    <property type="molecule type" value="Genomic_DNA"/>
</dbReference>
<comment type="caution">
    <text evidence="2">The sequence shown here is derived from an EMBL/GenBank/DDBJ whole genome shotgun (WGS) entry which is preliminary data.</text>
</comment>
<evidence type="ECO:0000313" key="2">
    <source>
        <dbReference type="EMBL" id="KAK6498367.1"/>
    </source>
</evidence>
<dbReference type="Proteomes" id="UP001370758">
    <property type="component" value="Unassembled WGS sequence"/>
</dbReference>
<dbReference type="Pfam" id="PF00646">
    <property type="entry name" value="F-box"/>
    <property type="match status" value="1"/>
</dbReference>
<proteinExistence type="predicted"/>
<dbReference type="SUPFAM" id="SSF81383">
    <property type="entry name" value="F-box domain"/>
    <property type="match status" value="1"/>
</dbReference>